<evidence type="ECO:0000259" key="4">
    <source>
        <dbReference type="SMART" id="SM00382"/>
    </source>
</evidence>
<dbReference type="InterPro" id="IPR003959">
    <property type="entry name" value="ATPase_AAA_core"/>
</dbReference>
<dbReference type="EMBL" id="FZNR01000010">
    <property type="protein sequence ID" value="SNS13948.1"/>
    <property type="molecule type" value="Genomic_DNA"/>
</dbReference>
<evidence type="ECO:0000313" key="6">
    <source>
        <dbReference type="Proteomes" id="UP000198415"/>
    </source>
</evidence>
<dbReference type="PANTHER" id="PTHR23073">
    <property type="entry name" value="26S PROTEASOME REGULATORY SUBUNIT"/>
    <property type="match status" value="1"/>
</dbReference>
<dbReference type="GO" id="GO:0005524">
    <property type="term" value="F:ATP binding"/>
    <property type="evidence" value="ECO:0007669"/>
    <property type="project" value="UniProtKB-KW"/>
</dbReference>
<dbReference type="InterPro" id="IPR050221">
    <property type="entry name" value="26S_Proteasome_ATPase"/>
</dbReference>
<reference evidence="5 6" key="1">
    <citation type="submission" date="2017-06" db="EMBL/GenBank/DDBJ databases">
        <authorList>
            <person name="Kim H.J."/>
            <person name="Triplett B.A."/>
        </authorList>
    </citation>
    <scope>NUCLEOTIDE SEQUENCE [LARGE SCALE GENOMIC DNA]</scope>
    <source>
        <strain evidence="5 6">DSM 43151</strain>
    </source>
</reference>
<evidence type="ECO:0000256" key="3">
    <source>
        <dbReference type="ARBA" id="ARBA00022840"/>
    </source>
</evidence>
<dbReference type="Proteomes" id="UP000198415">
    <property type="component" value="Unassembled WGS sequence"/>
</dbReference>
<accession>A0A239C2Q3</accession>
<protein>
    <submittedName>
        <fullName evidence="5">ATPase family associated with various cellular activities (AAA)</fullName>
    </submittedName>
</protein>
<organism evidence="5 6">
    <name type="scientific">Actinoplanes regularis</name>
    <dbReference type="NCBI Taxonomy" id="52697"/>
    <lineage>
        <taxon>Bacteria</taxon>
        <taxon>Bacillati</taxon>
        <taxon>Actinomycetota</taxon>
        <taxon>Actinomycetes</taxon>
        <taxon>Micromonosporales</taxon>
        <taxon>Micromonosporaceae</taxon>
        <taxon>Actinoplanes</taxon>
    </lineage>
</organism>
<proteinExistence type="inferred from homology"/>
<dbReference type="InterPro" id="IPR027417">
    <property type="entry name" value="P-loop_NTPase"/>
</dbReference>
<evidence type="ECO:0000313" key="5">
    <source>
        <dbReference type="EMBL" id="SNS13948.1"/>
    </source>
</evidence>
<keyword evidence="2" id="KW-0547">Nucleotide-binding</keyword>
<keyword evidence="6" id="KW-1185">Reference proteome</keyword>
<keyword evidence="3" id="KW-0067">ATP-binding</keyword>
<dbReference type="InterPro" id="IPR003593">
    <property type="entry name" value="AAA+_ATPase"/>
</dbReference>
<dbReference type="Gene3D" id="3.40.50.300">
    <property type="entry name" value="P-loop containing nucleotide triphosphate hydrolases"/>
    <property type="match status" value="1"/>
</dbReference>
<dbReference type="Pfam" id="PF00004">
    <property type="entry name" value="AAA"/>
    <property type="match status" value="1"/>
</dbReference>
<dbReference type="SMART" id="SM00382">
    <property type="entry name" value="AAA"/>
    <property type="match status" value="1"/>
</dbReference>
<name>A0A239C2Q3_9ACTN</name>
<dbReference type="CDD" id="cd19481">
    <property type="entry name" value="RecA-like_protease"/>
    <property type="match status" value="1"/>
</dbReference>
<comment type="similarity">
    <text evidence="1">Belongs to the AAA ATPase family.</text>
</comment>
<gene>
    <name evidence="5" type="ORF">SAMN06264365_110249</name>
</gene>
<dbReference type="AlphaFoldDB" id="A0A239C2Q3"/>
<evidence type="ECO:0000256" key="2">
    <source>
        <dbReference type="ARBA" id="ARBA00022741"/>
    </source>
</evidence>
<dbReference type="GO" id="GO:0016887">
    <property type="term" value="F:ATP hydrolysis activity"/>
    <property type="evidence" value="ECO:0007669"/>
    <property type="project" value="InterPro"/>
</dbReference>
<dbReference type="SUPFAM" id="SSF52540">
    <property type="entry name" value="P-loop containing nucleoside triphosphate hydrolases"/>
    <property type="match status" value="1"/>
</dbReference>
<evidence type="ECO:0000256" key="1">
    <source>
        <dbReference type="ARBA" id="ARBA00006914"/>
    </source>
</evidence>
<feature type="domain" description="AAA+ ATPase" evidence="4">
    <location>
        <begin position="390"/>
        <end position="524"/>
    </location>
</feature>
<sequence>MRKSGFDAFDETVIALAMAPDLDPVLAVATSALTAGANGPGPQHPTLALIADLTGATGPARATAAARLSPGGPLARVGLIHIVPDPATRVAGDPPRGPSMLATCVASTALLRWAFGVFRLDPALFPLVRDDLLAPERPPDPDAAAALLAVLRLPAPSLTSLEADRATDALSTALVAVARSRRPALVVSADALMAPASAQRVAAEALLRQAVLIVTGEADLVPPAHWEPFATAVVAGQHPVLPEDPDRTVRSLLVRGWSTASAGGHLVDVLRTRGLLVAPAEAKRLERWSHLPAEDVGRLAATLAARAAGREDDEPSARRVTSEDVTSVAVGVVGRDLTRLASPLRTSRDWDRIALPPALRTELAEFVDQAAQRSSLLTEAGFGELPGQPHGITAVFAGPSGSGKTFAARLVAGDLGLPLYRVDLARVVSKYIGETEQNLDAVFAAAEESDAILLFDEAESLFGKRSEVQDARDRYANLEIAFLLQRMEDYEGVAILSTNLLGHLDGAFARRLSFCLHFPFPEQEQRAEIWRAVWPPQITLADDVDLDRLAALHPLSGGHIRNVALAAASLARAAGHDVDAGCIRRGLDREYAKLGVAPDRIGVAS</sequence>